<evidence type="ECO:0000313" key="1">
    <source>
        <dbReference type="EMBL" id="JAD42507.1"/>
    </source>
</evidence>
<reference evidence="1" key="1">
    <citation type="submission" date="2014-09" db="EMBL/GenBank/DDBJ databases">
        <authorList>
            <person name="Magalhaes I.L.F."/>
            <person name="Oliveira U."/>
            <person name="Santos F.R."/>
            <person name="Vidigal T.H.D.A."/>
            <person name="Brescovit A.D."/>
            <person name="Santos A.J."/>
        </authorList>
    </citation>
    <scope>NUCLEOTIDE SEQUENCE</scope>
    <source>
        <tissue evidence="1">Shoot tissue taken approximately 20 cm above the soil surface</tissue>
    </source>
</reference>
<dbReference type="EMBL" id="GBRH01255388">
    <property type="protein sequence ID" value="JAD42507.1"/>
    <property type="molecule type" value="Transcribed_RNA"/>
</dbReference>
<reference evidence="1" key="2">
    <citation type="journal article" date="2015" name="Data Brief">
        <title>Shoot transcriptome of the giant reed, Arundo donax.</title>
        <authorList>
            <person name="Barrero R.A."/>
            <person name="Guerrero F.D."/>
            <person name="Moolhuijzen P."/>
            <person name="Goolsby J.A."/>
            <person name="Tidwell J."/>
            <person name="Bellgard S.E."/>
            <person name="Bellgard M.I."/>
        </authorList>
    </citation>
    <scope>NUCLEOTIDE SEQUENCE</scope>
    <source>
        <tissue evidence="1">Shoot tissue taken approximately 20 cm above the soil surface</tissue>
    </source>
</reference>
<dbReference type="AlphaFoldDB" id="A0A0A9A636"/>
<accession>A0A0A9A636</accession>
<organism evidence="1">
    <name type="scientific">Arundo donax</name>
    <name type="common">Giant reed</name>
    <name type="synonym">Donax arundinaceus</name>
    <dbReference type="NCBI Taxonomy" id="35708"/>
    <lineage>
        <taxon>Eukaryota</taxon>
        <taxon>Viridiplantae</taxon>
        <taxon>Streptophyta</taxon>
        <taxon>Embryophyta</taxon>
        <taxon>Tracheophyta</taxon>
        <taxon>Spermatophyta</taxon>
        <taxon>Magnoliopsida</taxon>
        <taxon>Liliopsida</taxon>
        <taxon>Poales</taxon>
        <taxon>Poaceae</taxon>
        <taxon>PACMAD clade</taxon>
        <taxon>Arundinoideae</taxon>
        <taxon>Arundineae</taxon>
        <taxon>Arundo</taxon>
    </lineage>
</organism>
<name>A0A0A9A636_ARUDO</name>
<proteinExistence type="predicted"/>
<protein>
    <submittedName>
        <fullName evidence="1">Uncharacterized protein</fullName>
    </submittedName>
</protein>
<sequence>MHLQECPAFLSDLPANACNKLVTPSIQ</sequence>